<evidence type="ECO:0000313" key="2">
    <source>
        <dbReference type="EMBL" id="GHG42918.1"/>
    </source>
</evidence>
<gene>
    <name evidence="2" type="ORF">GCM10018980_19310</name>
</gene>
<dbReference type="Proteomes" id="UP000619355">
    <property type="component" value="Unassembled WGS sequence"/>
</dbReference>
<keyword evidence="3" id="KW-1185">Reference proteome</keyword>
<dbReference type="InterPro" id="IPR036850">
    <property type="entry name" value="NDK-like_dom_sf"/>
</dbReference>
<accession>A0A919C3Z4</accession>
<organism evidence="2 3">
    <name type="scientific">Streptomyces capoamus</name>
    <dbReference type="NCBI Taxonomy" id="68183"/>
    <lineage>
        <taxon>Bacteria</taxon>
        <taxon>Bacillati</taxon>
        <taxon>Actinomycetota</taxon>
        <taxon>Actinomycetes</taxon>
        <taxon>Kitasatosporales</taxon>
        <taxon>Streptomycetaceae</taxon>
        <taxon>Streptomyces</taxon>
    </lineage>
</organism>
<dbReference type="SUPFAM" id="SSF54919">
    <property type="entry name" value="Nucleoside diphosphate kinase, NDK"/>
    <property type="match status" value="1"/>
</dbReference>
<evidence type="ECO:0000313" key="3">
    <source>
        <dbReference type="Proteomes" id="UP000619355"/>
    </source>
</evidence>
<evidence type="ECO:0000259" key="1">
    <source>
        <dbReference type="Pfam" id="PF00334"/>
    </source>
</evidence>
<comment type="caution">
    <text evidence="2">The sequence shown here is derived from an EMBL/GenBank/DDBJ whole genome shotgun (WGS) entry which is preliminary data.</text>
</comment>
<dbReference type="EMBL" id="BNBF01000004">
    <property type="protein sequence ID" value="GHG42918.1"/>
    <property type="molecule type" value="Genomic_DNA"/>
</dbReference>
<name>A0A919C3Z4_9ACTN</name>
<feature type="domain" description="Nucleoside diphosphate kinase-like" evidence="1">
    <location>
        <begin position="52"/>
        <end position="189"/>
    </location>
</feature>
<sequence>MIGDMGPTNWSTLTRMPVKAYHYELDTCFREGLSECQEAFGDQREEVLHRSALMLVKPDGMATGKLRVILDFLNDHGFDVVGAEMFHFNRHTGRELWRHQHTLATLDRLAVNDIVLQAGPSLMLLLRSHGGHAVPATVHLSSLKGKADISQQAADSLRSLLKRPNRLCSMIHCADEPADLVRELNLLMDPAPRRRLLGRLAAGVPSQADTDLLDRVLHSGEFGGVTLDRAAAARRIDELVRERAAERPDLAKPAGRILAWLDAAERGELLPWREFAQVLAVLELKLDVWDLAMLGASHIQEDEPGAIKVIGNPAPDSWLT</sequence>
<dbReference type="AlphaFoldDB" id="A0A919C3Z4"/>
<reference evidence="3" key="1">
    <citation type="journal article" date="2019" name="Int. J. Syst. Evol. Microbiol.">
        <title>The Global Catalogue of Microorganisms (GCM) 10K type strain sequencing project: providing services to taxonomists for standard genome sequencing and annotation.</title>
        <authorList>
            <consortium name="The Broad Institute Genomics Platform"/>
            <consortium name="The Broad Institute Genome Sequencing Center for Infectious Disease"/>
            <person name="Wu L."/>
            <person name="Ma J."/>
        </authorList>
    </citation>
    <scope>NUCLEOTIDE SEQUENCE [LARGE SCALE GENOMIC DNA]</scope>
    <source>
        <strain evidence="3">JCM 4253</strain>
    </source>
</reference>
<dbReference type="Gene3D" id="3.30.70.141">
    <property type="entry name" value="Nucleoside diphosphate kinase-like domain"/>
    <property type="match status" value="1"/>
</dbReference>
<dbReference type="InterPro" id="IPR034907">
    <property type="entry name" value="NDK-like_dom"/>
</dbReference>
<proteinExistence type="predicted"/>
<protein>
    <recommendedName>
        <fullName evidence="1">Nucleoside diphosphate kinase-like domain-containing protein</fullName>
    </recommendedName>
</protein>
<dbReference type="Pfam" id="PF00334">
    <property type="entry name" value="NDK"/>
    <property type="match status" value="1"/>
</dbReference>